<dbReference type="Gene3D" id="3.40.50.720">
    <property type="entry name" value="NAD(P)-binding Rossmann-like Domain"/>
    <property type="match status" value="1"/>
</dbReference>
<dbReference type="InterPro" id="IPR055170">
    <property type="entry name" value="GFO_IDH_MocA-like_dom"/>
</dbReference>
<dbReference type="SUPFAM" id="SSF51735">
    <property type="entry name" value="NAD(P)-binding Rossmann-fold domains"/>
    <property type="match status" value="1"/>
</dbReference>
<evidence type="ECO:0000256" key="2">
    <source>
        <dbReference type="ARBA" id="ARBA00023002"/>
    </source>
</evidence>
<dbReference type="PANTHER" id="PTHR22604">
    <property type="entry name" value="OXIDOREDUCTASES"/>
    <property type="match status" value="1"/>
</dbReference>
<organism evidence="5 6">
    <name type="scientific">Acidicapsa dinghuensis</name>
    <dbReference type="NCBI Taxonomy" id="2218256"/>
    <lineage>
        <taxon>Bacteria</taxon>
        <taxon>Pseudomonadati</taxon>
        <taxon>Acidobacteriota</taxon>
        <taxon>Terriglobia</taxon>
        <taxon>Terriglobales</taxon>
        <taxon>Acidobacteriaceae</taxon>
        <taxon>Acidicapsa</taxon>
    </lineage>
</organism>
<feature type="domain" description="GFO/IDH/MocA-like oxidoreductase" evidence="4">
    <location>
        <begin position="139"/>
        <end position="255"/>
    </location>
</feature>
<name>A0ABW1EN92_9BACT</name>
<dbReference type="InterPro" id="IPR000683">
    <property type="entry name" value="Gfo/Idh/MocA-like_OxRdtase_N"/>
</dbReference>
<protein>
    <submittedName>
        <fullName evidence="5">Gfo/Idh/MocA family protein</fullName>
    </submittedName>
</protein>
<gene>
    <name evidence="5" type="ORF">ACFPT7_24450</name>
</gene>
<accession>A0ABW1EN92</accession>
<keyword evidence="6" id="KW-1185">Reference proteome</keyword>
<reference evidence="6" key="1">
    <citation type="journal article" date="2019" name="Int. J. Syst. Evol. Microbiol.">
        <title>The Global Catalogue of Microorganisms (GCM) 10K type strain sequencing project: providing services to taxonomists for standard genome sequencing and annotation.</title>
        <authorList>
            <consortium name="The Broad Institute Genomics Platform"/>
            <consortium name="The Broad Institute Genome Sequencing Center for Infectious Disease"/>
            <person name="Wu L."/>
            <person name="Ma J."/>
        </authorList>
    </citation>
    <scope>NUCLEOTIDE SEQUENCE [LARGE SCALE GENOMIC DNA]</scope>
    <source>
        <strain evidence="6">JCM 4087</strain>
    </source>
</reference>
<proteinExistence type="inferred from homology"/>
<evidence type="ECO:0000313" key="6">
    <source>
        <dbReference type="Proteomes" id="UP001596091"/>
    </source>
</evidence>
<evidence type="ECO:0000259" key="4">
    <source>
        <dbReference type="Pfam" id="PF22725"/>
    </source>
</evidence>
<feature type="domain" description="Gfo/Idh/MocA-like oxidoreductase N-terminal" evidence="3">
    <location>
        <begin position="11"/>
        <end position="128"/>
    </location>
</feature>
<dbReference type="Gene3D" id="3.30.360.10">
    <property type="entry name" value="Dihydrodipicolinate Reductase, domain 2"/>
    <property type="match status" value="1"/>
</dbReference>
<keyword evidence="2" id="KW-0560">Oxidoreductase</keyword>
<dbReference type="PANTHER" id="PTHR22604:SF105">
    <property type="entry name" value="TRANS-1,2-DIHYDROBENZENE-1,2-DIOL DEHYDROGENASE"/>
    <property type="match status" value="1"/>
</dbReference>
<comment type="similarity">
    <text evidence="1">Belongs to the Gfo/Idh/MocA family.</text>
</comment>
<evidence type="ECO:0000259" key="3">
    <source>
        <dbReference type="Pfam" id="PF01408"/>
    </source>
</evidence>
<dbReference type="SUPFAM" id="SSF55347">
    <property type="entry name" value="Glyceraldehyde-3-phosphate dehydrogenase-like, C-terminal domain"/>
    <property type="match status" value="1"/>
</dbReference>
<dbReference type="Proteomes" id="UP001596091">
    <property type="component" value="Unassembled WGS sequence"/>
</dbReference>
<dbReference type="InterPro" id="IPR036291">
    <property type="entry name" value="NAD(P)-bd_dom_sf"/>
</dbReference>
<sequence>MSNPEGSSKKIRWGVLSTAKIGLKKVLPAMQLGQLTTVDAIASRNLAKAREAADELGIPKAYGSYEELLTDPDIDAIYNPLPNQLHVPWTIKAAEAGKHVLCEKPLSLTVAEAKTLLDVRARTGVKIGEAFMIRTYPQWLRIREILDSGRIGELRSIFAFFSYYNTNKTNIRNNVKSGGGALYDIGCYCIHASRHAFGGLPTRVVGLIDRDPETDVDRLTSALLDFPVGHSIFTCSTQLVPYQRVQFYGTTGRIEIEIPFNAPKDRPTRIFIDIGGELFGSGISTEVFPVQDQYTLQGDAFSKAILEDTEVPVPLEDAIANMAVIEAIFKSAQTNQWETPEP</sequence>
<comment type="caution">
    <text evidence="5">The sequence shown here is derived from an EMBL/GenBank/DDBJ whole genome shotgun (WGS) entry which is preliminary data.</text>
</comment>
<dbReference type="RefSeq" id="WP_263341832.1">
    <property type="nucleotide sequence ID" value="NZ_JAGSYH010000008.1"/>
</dbReference>
<evidence type="ECO:0000313" key="5">
    <source>
        <dbReference type="EMBL" id="MFC5865479.1"/>
    </source>
</evidence>
<dbReference type="EMBL" id="JBHSPH010000020">
    <property type="protein sequence ID" value="MFC5865479.1"/>
    <property type="molecule type" value="Genomic_DNA"/>
</dbReference>
<dbReference type="InterPro" id="IPR050984">
    <property type="entry name" value="Gfo/Idh/MocA_domain"/>
</dbReference>
<dbReference type="Pfam" id="PF01408">
    <property type="entry name" value="GFO_IDH_MocA"/>
    <property type="match status" value="1"/>
</dbReference>
<dbReference type="Pfam" id="PF22725">
    <property type="entry name" value="GFO_IDH_MocA_C3"/>
    <property type="match status" value="1"/>
</dbReference>
<evidence type="ECO:0000256" key="1">
    <source>
        <dbReference type="ARBA" id="ARBA00010928"/>
    </source>
</evidence>